<sequence length="54" mass="6319">MTRNKKAEKKQQLRAQGFIVCEEEALCEVDGKIYCYDILYIKDGELKFMDINSV</sequence>
<reference evidence="2" key="1">
    <citation type="journal article" date="2019" name="Int. J. Syst. Evol. Microbiol.">
        <title>The Global Catalogue of Microorganisms (GCM) 10K type strain sequencing project: providing services to taxonomists for standard genome sequencing and annotation.</title>
        <authorList>
            <consortium name="The Broad Institute Genomics Platform"/>
            <consortium name="The Broad Institute Genome Sequencing Center for Infectious Disease"/>
            <person name="Wu L."/>
            <person name="Ma J."/>
        </authorList>
    </citation>
    <scope>NUCLEOTIDE SEQUENCE [LARGE SCALE GENOMIC DNA]</scope>
    <source>
        <strain evidence="2">JCM 17714</strain>
    </source>
</reference>
<dbReference type="Proteomes" id="UP001501699">
    <property type="component" value="Unassembled WGS sequence"/>
</dbReference>
<dbReference type="EMBL" id="BAABJA010000007">
    <property type="protein sequence ID" value="GAA4664681.1"/>
    <property type="molecule type" value="Genomic_DNA"/>
</dbReference>
<comment type="caution">
    <text evidence="1">The sequence shown here is derived from an EMBL/GenBank/DDBJ whole genome shotgun (WGS) entry which is preliminary data.</text>
</comment>
<proteinExistence type="predicted"/>
<keyword evidence="2" id="KW-1185">Reference proteome</keyword>
<organism evidence="1 2">
    <name type="scientific">Bartonella pachyuromydis</name>
    <dbReference type="NCBI Taxonomy" id="931097"/>
    <lineage>
        <taxon>Bacteria</taxon>
        <taxon>Pseudomonadati</taxon>
        <taxon>Pseudomonadota</taxon>
        <taxon>Alphaproteobacteria</taxon>
        <taxon>Hyphomicrobiales</taxon>
        <taxon>Bartonellaceae</taxon>
        <taxon>Bartonella</taxon>
    </lineage>
</organism>
<evidence type="ECO:0000313" key="2">
    <source>
        <dbReference type="Proteomes" id="UP001501699"/>
    </source>
</evidence>
<protein>
    <submittedName>
        <fullName evidence="1">Uncharacterized protein</fullName>
    </submittedName>
</protein>
<gene>
    <name evidence="1" type="ORF">GCM10023262_11810</name>
</gene>
<accession>A0ABP8VKN9</accession>
<evidence type="ECO:0000313" key="1">
    <source>
        <dbReference type="EMBL" id="GAA4664681.1"/>
    </source>
</evidence>
<name>A0ABP8VKN9_9HYPH</name>